<keyword evidence="2" id="KW-1185">Reference proteome</keyword>
<organism evidence="1 2">
    <name type="scientific">Miscanthus lutarioriparius</name>
    <dbReference type="NCBI Taxonomy" id="422564"/>
    <lineage>
        <taxon>Eukaryota</taxon>
        <taxon>Viridiplantae</taxon>
        <taxon>Streptophyta</taxon>
        <taxon>Embryophyta</taxon>
        <taxon>Tracheophyta</taxon>
        <taxon>Spermatophyta</taxon>
        <taxon>Magnoliopsida</taxon>
        <taxon>Liliopsida</taxon>
        <taxon>Poales</taxon>
        <taxon>Poaceae</taxon>
        <taxon>PACMAD clade</taxon>
        <taxon>Panicoideae</taxon>
        <taxon>Andropogonodae</taxon>
        <taxon>Andropogoneae</taxon>
        <taxon>Saccharinae</taxon>
        <taxon>Miscanthus</taxon>
    </lineage>
</organism>
<comment type="caution">
    <text evidence="1">The sequence shown here is derived from an EMBL/GenBank/DDBJ whole genome shotgun (WGS) entry which is preliminary data.</text>
</comment>
<protein>
    <recommendedName>
        <fullName evidence="3">Retrotransposon gag domain-containing protein</fullName>
    </recommendedName>
</protein>
<dbReference type="PANTHER" id="PTHR47481:SF41">
    <property type="entry name" value="COPIA-LIKE POLYPROTEIN_RETROTRANSPOSON"/>
    <property type="match status" value="1"/>
</dbReference>
<proteinExistence type="predicted"/>
<reference evidence="1" key="1">
    <citation type="submission" date="2020-10" db="EMBL/GenBank/DDBJ databases">
        <authorList>
            <person name="Han B."/>
            <person name="Lu T."/>
            <person name="Zhao Q."/>
            <person name="Huang X."/>
            <person name="Zhao Y."/>
        </authorList>
    </citation>
    <scope>NUCLEOTIDE SEQUENCE</scope>
</reference>
<name>A0A811MI77_9POAL</name>
<gene>
    <name evidence="1" type="ORF">NCGR_LOCUS3039</name>
</gene>
<sequence>MAPASIHSSLSDSDSDGDFSVAPARASAIQGISIHHHVPVIRDMDEGNYGQWRLFFESTLGKFGLESHILATVSKGVFDIVRRDRHDAFTLWHAVEGLFQDNELQRAVYLKTELRSLQQGDMSMTEYYTKLKRIADQLRDIGHHVSEPSQVLNLLRGLNPRYRYVRPTITSKHPPHTFQSARSFLILEELNGNSATAKPSAQAVRITNDQCGLGATPCALAALTASTRARSPRRPRSRSARSPALAVTVCACTDLAKRPLM</sequence>
<dbReference type="PANTHER" id="PTHR47481">
    <property type="match status" value="1"/>
</dbReference>
<dbReference type="OrthoDB" id="687751at2759"/>
<evidence type="ECO:0000313" key="1">
    <source>
        <dbReference type="EMBL" id="CAD6205206.1"/>
    </source>
</evidence>
<evidence type="ECO:0000313" key="2">
    <source>
        <dbReference type="Proteomes" id="UP000604825"/>
    </source>
</evidence>
<dbReference type="EMBL" id="CAJGYO010000001">
    <property type="protein sequence ID" value="CAD6205206.1"/>
    <property type="molecule type" value="Genomic_DNA"/>
</dbReference>
<evidence type="ECO:0008006" key="3">
    <source>
        <dbReference type="Google" id="ProtNLM"/>
    </source>
</evidence>
<accession>A0A811MI77</accession>
<dbReference type="AlphaFoldDB" id="A0A811MI77"/>
<dbReference type="Proteomes" id="UP000604825">
    <property type="component" value="Unassembled WGS sequence"/>
</dbReference>
<dbReference type="Pfam" id="PF14223">
    <property type="entry name" value="Retrotran_gag_2"/>
    <property type="match status" value="1"/>
</dbReference>